<name>A0ACC3ZGY6_COLTU</name>
<accession>A0ACC3ZGY6</accession>
<reference evidence="1 2" key="1">
    <citation type="journal article" date="2020" name="Phytopathology">
        <title>Genome Sequence Resources of Colletotrichum truncatum, C. plurivorum, C. musicola, and C. sojae: Four Species Pathogenic to Soybean (Glycine max).</title>
        <authorList>
            <person name="Rogerio F."/>
            <person name="Boufleur T.R."/>
            <person name="Ciampi-Guillardi M."/>
            <person name="Sukno S.A."/>
            <person name="Thon M.R."/>
            <person name="Massola Junior N.S."/>
            <person name="Baroncelli R."/>
        </authorList>
    </citation>
    <scope>NUCLEOTIDE SEQUENCE [LARGE SCALE GENOMIC DNA]</scope>
    <source>
        <strain evidence="1 2">CMES1059</strain>
    </source>
</reference>
<dbReference type="EMBL" id="VUJX02000001">
    <property type="protein sequence ID" value="KAL0943192.1"/>
    <property type="molecule type" value="Genomic_DNA"/>
</dbReference>
<gene>
    <name evidence="1" type="ORF">CTRU02_201078</name>
</gene>
<protein>
    <submittedName>
        <fullName evidence="1">Uncharacterized protein</fullName>
    </submittedName>
</protein>
<dbReference type="Proteomes" id="UP000805649">
    <property type="component" value="Unassembled WGS sequence"/>
</dbReference>
<comment type="caution">
    <text evidence="1">The sequence shown here is derived from an EMBL/GenBank/DDBJ whole genome shotgun (WGS) entry which is preliminary data.</text>
</comment>
<evidence type="ECO:0000313" key="1">
    <source>
        <dbReference type="EMBL" id="KAL0943192.1"/>
    </source>
</evidence>
<organism evidence="1 2">
    <name type="scientific">Colletotrichum truncatum</name>
    <name type="common">Anthracnose fungus</name>
    <name type="synonym">Colletotrichum capsici</name>
    <dbReference type="NCBI Taxonomy" id="5467"/>
    <lineage>
        <taxon>Eukaryota</taxon>
        <taxon>Fungi</taxon>
        <taxon>Dikarya</taxon>
        <taxon>Ascomycota</taxon>
        <taxon>Pezizomycotina</taxon>
        <taxon>Sordariomycetes</taxon>
        <taxon>Hypocreomycetidae</taxon>
        <taxon>Glomerellales</taxon>
        <taxon>Glomerellaceae</taxon>
        <taxon>Colletotrichum</taxon>
        <taxon>Colletotrichum truncatum species complex</taxon>
    </lineage>
</organism>
<keyword evidence="2" id="KW-1185">Reference proteome</keyword>
<sequence>MTIPNPSASSIPGHVQSLQTPKPQPHHVSQHSLSTATADNRHVSPSSASASSAGEASGRKMKRTAAKVNVKPSAYLQAPSWATSLLKSKPSTSPAASPSAHGNSLSAQELPNLPPPSESPLVESPEPVRITSDIPLPQVGSKANSSPKPSDDDMGKTSLAQNARIQALQQSWMATNSGPAVGGTTGNVSSPAESVDGPKDWLGGALRKRTLEASEGGDAKRRNTNSTGKQDAPKSSSTSSVAKDPPSSEADQPSAASIGKSRRSQSRVSRATAAETIPGFIPIKRTTEVVQSSDEATDDVSSDDAEEDSTEEDELAPDEPQSVYISKQREAPRGILTRGIPDHFHTAKDSSRLYSQHNSLENGTEPACGALVPTGYKRWTDPDYPYICPARHCRLTFQTIHGLGTHFAMKHNNTKFNDNLNGTLTVVGYYEVPGQKRSPAIVVSRNPPTGNEPPMPEPEPAGYKLAGQTLSRTSSTPKSRVVTLSMPRSHSNPSPPVSGAEGDSDYNAVLKRELSLLRRNREPPAPKDTPLMTYLVAHLPANYRLATERPDFRVLLKLPMKRSFPDSWGLRNRVSLTIPPLAGLSLLMFLTGDLAPTPCSTCANEPTASGSDTILRPCVVMSAAVPSWLKETTNQACACCQWRSSAKRCKNTCNFLTAPKAAPGTSSLPAPVTSAAESPIESPVPLPRAAYPSRPSIKEATGDSRPSSPPRRITRHTQVASKASVESDVPAVASVPVSSTPDQTMPAEMLEMEDWEVAPGRVRDEQSEIPTNVAFSNAYLTSNQAVTVSEDIAFNVLVIKPGASHQWTEEEDKVRICSLAVGKVNVNLGKTEPFQIGPNGMFKLKPGVACLIENRMYIDAVVHVTSVMRY</sequence>
<proteinExistence type="predicted"/>
<evidence type="ECO:0000313" key="2">
    <source>
        <dbReference type="Proteomes" id="UP000805649"/>
    </source>
</evidence>